<evidence type="ECO:0000259" key="5">
    <source>
        <dbReference type="PROSITE" id="PS50893"/>
    </source>
</evidence>
<evidence type="ECO:0000313" key="7">
    <source>
        <dbReference type="Proteomes" id="UP000642070"/>
    </source>
</evidence>
<dbReference type="GO" id="GO:0016887">
    <property type="term" value="F:ATP hydrolysis activity"/>
    <property type="evidence" value="ECO:0007669"/>
    <property type="project" value="InterPro"/>
</dbReference>
<comment type="similarity">
    <text evidence="1">Belongs to the ABC transporter superfamily.</text>
</comment>
<dbReference type="FunFam" id="3.40.50.300:FF:000016">
    <property type="entry name" value="Oligopeptide ABC transporter ATP-binding component"/>
    <property type="match status" value="1"/>
</dbReference>
<dbReference type="InterPro" id="IPR017871">
    <property type="entry name" value="ABC_transporter-like_CS"/>
</dbReference>
<dbReference type="NCBIfam" id="TIGR01727">
    <property type="entry name" value="oligo_HPY"/>
    <property type="match status" value="1"/>
</dbReference>
<dbReference type="PROSITE" id="PS00211">
    <property type="entry name" value="ABC_TRANSPORTER_1"/>
    <property type="match status" value="1"/>
</dbReference>
<keyword evidence="4 6" id="KW-0067">ATP-binding</keyword>
<reference evidence="6" key="1">
    <citation type="journal article" date="2014" name="Int. J. Syst. Evol. Microbiol.">
        <title>Complete genome sequence of Corynebacterium casei LMG S-19264T (=DSM 44701T), isolated from a smear-ripened cheese.</title>
        <authorList>
            <consortium name="US DOE Joint Genome Institute (JGI-PGF)"/>
            <person name="Walter F."/>
            <person name="Albersmeier A."/>
            <person name="Kalinowski J."/>
            <person name="Ruckert C."/>
        </authorList>
    </citation>
    <scope>NUCLEOTIDE SEQUENCE</scope>
    <source>
        <strain evidence="6">JCM 19831</strain>
    </source>
</reference>
<dbReference type="RefSeq" id="WP_190254707.1">
    <property type="nucleotide sequence ID" value="NZ_BMPI01000046.1"/>
</dbReference>
<dbReference type="PANTHER" id="PTHR43776">
    <property type="entry name" value="TRANSPORT ATP-BINDING PROTEIN"/>
    <property type="match status" value="1"/>
</dbReference>
<dbReference type="InterPro" id="IPR050319">
    <property type="entry name" value="ABC_transp_ATP-bind"/>
</dbReference>
<evidence type="ECO:0000313" key="6">
    <source>
        <dbReference type="EMBL" id="GGM61887.1"/>
    </source>
</evidence>
<dbReference type="InterPro" id="IPR013563">
    <property type="entry name" value="Oligopep_ABC_C"/>
</dbReference>
<dbReference type="PROSITE" id="PS50893">
    <property type="entry name" value="ABC_TRANSPORTER_2"/>
    <property type="match status" value="1"/>
</dbReference>
<reference evidence="6" key="2">
    <citation type="submission" date="2020-09" db="EMBL/GenBank/DDBJ databases">
        <authorList>
            <person name="Sun Q."/>
            <person name="Ohkuma M."/>
        </authorList>
    </citation>
    <scope>NUCLEOTIDE SEQUENCE</scope>
    <source>
        <strain evidence="6">JCM 19831</strain>
    </source>
</reference>
<dbReference type="GO" id="GO:0005524">
    <property type="term" value="F:ATP binding"/>
    <property type="evidence" value="ECO:0007669"/>
    <property type="project" value="UniProtKB-KW"/>
</dbReference>
<evidence type="ECO:0000256" key="2">
    <source>
        <dbReference type="ARBA" id="ARBA00022448"/>
    </source>
</evidence>
<gene>
    <name evidence="6" type="ORF">GCM10007977_074220</name>
</gene>
<accession>A0A917X2G9</accession>
<dbReference type="GO" id="GO:0015833">
    <property type="term" value="P:peptide transport"/>
    <property type="evidence" value="ECO:0007669"/>
    <property type="project" value="InterPro"/>
</dbReference>
<sequence length="335" mass="35993">MTSTGAVLRCADVRVVFTPRGLATARADRIVAVDGVSFEVAAGRTLAVVGESGCGKSTLARALVGVQRYTGDITVAQHRGAERRRPIQLVFQDPYASLDPRRTIGFSVSEPIRAQGRHSRAETAKRVGELLELVGLDARMSARYPHEFSGGQRQRVAIARALGADPAVLVCDEATSALDVSVQAQIVNLLIDAQRAQGFAMVFVTHNLAVVRQLADDVAVMYLGRFLEVGPAAQVFAQPRHPYSEALLSAVPRTSAIVDEHRQIRLVGDPPDPRNRPDGCHFRPRCRLYQQSGEPEVCRTRSPGLLATRQQEAHLAACHVTSGPAGPGSVSGTAQ</sequence>
<dbReference type="PANTHER" id="PTHR43776:SF7">
    <property type="entry name" value="D,D-DIPEPTIDE TRANSPORT ATP-BINDING PROTEIN DDPF-RELATED"/>
    <property type="match status" value="1"/>
</dbReference>
<organism evidence="6 7">
    <name type="scientific">Dactylosporangium sucinum</name>
    <dbReference type="NCBI Taxonomy" id="1424081"/>
    <lineage>
        <taxon>Bacteria</taxon>
        <taxon>Bacillati</taxon>
        <taxon>Actinomycetota</taxon>
        <taxon>Actinomycetes</taxon>
        <taxon>Micromonosporales</taxon>
        <taxon>Micromonosporaceae</taxon>
        <taxon>Dactylosporangium</taxon>
    </lineage>
</organism>
<comment type="caution">
    <text evidence="6">The sequence shown here is derived from an EMBL/GenBank/DDBJ whole genome shotgun (WGS) entry which is preliminary data.</text>
</comment>
<keyword evidence="2" id="KW-0813">Transport</keyword>
<dbReference type="InterPro" id="IPR003593">
    <property type="entry name" value="AAA+_ATPase"/>
</dbReference>
<dbReference type="Pfam" id="PF08352">
    <property type="entry name" value="oligo_HPY"/>
    <property type="match status" value="1"/>
</dbReference>
<dbReference type="SMART" id="SM00382">
    <property type="entry name" value="AAA"/>
    <property type="match status" value="1"/>
</dbReference>
<dbReference type="AlphaFoldDB" id="A0A917X2G9"/>
<keyword evidence="3" id="KW-0547">Nucleotide-binding</keyword>
<dbReference type="Pfam" id="PF00005">
    <property type="entry name" value="ABC_tran"/>
    <property type="match status" value="1"/>
</dbReference>
<dbReference type="Gene3D" id="3.40.50.300">
    <property type="entry name" value="P-loop containing nucleotide triphosphate hydrolases"/>
    <property type="match status" value="1"/>
</dbReference>
<evidence type="ECO:0000256" key="1">
    <source>
        <dbReference type="ARBA" id="ARBA00005417"/>
    </source>
</evidence>
<dbReference type="CDD" id="cd03257">
    <property type="entry name" value="ABC_NikE_OppD_transporters"/>
    <property type="match status" value="1"/>
</dbReference>
<dbReference type="InterPro" id="IPR003439">
    <property type="entry name" value="ABC_transporter-like_ATP-bd"/>
</dbReference>
<keyword evidence="7" id="KW-1185">Reference proteome</keyword>
<dbReference type="EMBL" id="BMPI01000046">
    <property type="protein sequence ID" value="GGM61887.1"/>
    <property type="molecule type" value="Genomic_DNA"/>
</dbReference>
<evidence type="ECO:0000256" key="3">
    <source>
        <dbReference type="ARBA" id="ARBA00022741"/>
    </source>
</evidence>
<protein>
    <submittedName>
        <fullName evidence="6">ABC transporter ATP-binding protein</fullName>
    </submittedName>
</protein>
<dbReference type="Proteomes" id="UP000642070">
    <property type="component" value="Unassembled WGS sequence"/>
</dbReference>
<proteinExistence type="inferred from homology"/>
<dbReference type="GO" id="GO:0055085">
    <property type="term" value="P:transmembrane transport"/>
    <property type="evidence" value="ECO:0007669"/>
    <property type="project" value="UniProtKB-ARBA"/>
</dbReference>
<name>A0A917X2G9_9ACTN</name>
<feature type="domain" description="ABC transporter" evidence="5">
    <location>
        <begin position="8"/>
        <end position="248"/>
    </location>
</feature>
<evidence type="ECO:0000256" key="4">
    <source>
        <dbReference type="ARBA" id="ARBA00022840"/>
    </source>
</evidence>
<dbReference type="SUPFAM" id="SSF52540">
    <property type="entry name" value="P-loop containing nucleoside triphosphate hydrolases"/>
    <property type="match status" value="1"/>
</dbReference>
<dbReference type="InterPro" id="IPR027417">
    <property type="entry name" value="P-loop_NTPase"/>
</dbReference>